<proteinExistence type="inferred from homology"/>
<dbReference type="GO" id="GO:0008168">
    <property type="term" value="F:methyltransferase activity"/>
    <property type="evidence" value="ECO:0007669"/>
    <property type="project" value="UniProtKB-KW"/>
</dbReference>
<evidence type="ECO:0000313" key="6">
    <source>
        <dbReference type="EMBL" id="UOD49751.1"/>
    </source>
</evidence>
<keyword evidence="2 6" id="KW-0489">Methyltransferase</keyword>
<dbReference type="InterPro" id="IPR029063">
    <property type="entry name" value="SAM-dependent_MTases_sf"/>
</dbReference>
<comment type="similarity">
    <text evidence="1">Belongs to the CFA/CMAS family.</text>
</comment>
<reference evidence="6 7" key="1">
    <citation type="submission" date="2020-11" db="EMBL/GenBank/DDBJ databases">
        <title>Algicoccus daihaiensis sp.nov., isolated from Daihai Lake in Inner Mongolia.</title>
        <authorList>
            <person name="Kai J."/>
        </authorList>
    </citation>
    <scope>NUCLEOTIDE SEQUENCE [LARGE SCALE GENOMIC DNA]</scope>
    <source>
        <strain evidence="7">f23</strain>
    </source>
</reference>
<evidence type="ECO:0000256" key="2">
    <source>
        <dbReference type="ARBA" id="ARBA00022603"/>
    </source>
</evidence>
<sequence length="405" mass="46409">MNANEYAIDHETIRELPWAARAFVAMLSKLKVGSLTLVDPQGRSMLFGKQGQWPHAQLTVHDWSCASAIMRQGDIGFAESYRREWVDCPDLLSLFRLALRNEDAVAAVHGSWWALLFKRLAHWVLRDNNRKGSRRNILAHYDLGNEFYRLWLDASMSYSAAIFKDGVDGDLEAAQHAKYDRLLDAIDARPGQHILEIGCGWGGLAERAAQRGIQVTGITLSDEQLAWARDRMQRQGLDSLVTLSICDYRDVRGQYDHIVSIEMFEAVGLRHWPGFFSMVRRSLKPGGKIAIQTIDIADERFDAYVSGTDFIQQYIFPGGMLPSPSRFRQLAAQARLSVEDEYSFGIDYAETLNRWLQQFDAQLNEVKALGFDESFIRIWRMYLAYCEAGFREQRTDVKQWLLTHQ</sequence>
<keyword evidence="4" id="KW-0949">S-adenosyl-L-methionine</keyword>
<name>A0ABY4AJB7_9BURK</name>
<dbReference type="PANTHER" id="PTHR43667:SF2">
    <property type="entry name" value="FATTY ACID C-METHYL TRANSFERASE"/>
    <property type="match status" value="1"/>
</dbReference>
<dbReference type="Gene3D" id="3.40.50.150">
    <property type="entry name" value="Vaccinia Virus protein VP39"/>
    <property type="match status" value="1"/>
</dbReference>
<dbReference type="RefSeq" id="WP_243477995.1">
    <property type="nucleotide sequence ID" value="NZ_CP063982.1"/>
</dbReference>
<keyword evidence="3" id="KW-0808">Transferase</keyword>
<dbReference type="PIRSF" id="PIRSF003085">
    <property type="entry name" value="CMAS"/>
    <property type="match status" value="1"/>
</dbReference>
<dbReference type="EMBL" id="CP063982">
    <property type="protein sequence ID" value="UOD49751.1"/>
    <property type="molecule type" value="Genomic_DNA"/>
</dbReference>
<gene>
    <name evidence="6" type="ORF">DHf2319_09835</name>
</gene>
<evidence type="ECO:0000256" key="4">
    <source>
        <dbReference type="ARBA" id="ARBA00022691"/>
    </source>
</evidence>
<organism evidence="6 7">
    <name type="scientific">Orrella daihaiensis</name>
    <dbReference type="NCBI Taxonomy" id="2782176"/>
    <lineage>
        <taxon>Bacteria</taxon>
        <taxon>Pseudomonadati</taxon>
        <taxon>Pseudomonadota</taxon>
        <taxon>Betaproteobacteria</taxon>
        <taxon>Burkholderiales</taxon>
        <taxon>Alcaligenaceae</taxon>
        <taxon>Orrella</taxon>
    </lineage>
</organism>
<protein>
    <submittedName>
        <fullName evidence="6">Class I SAM-dependent methyltransferase</fullName>
    </submittedName>
</protein>
<dbReference type="GO" id="GO:0032259">
    <property type="term" value="P:methylation"/>
    <property type="evidence" value="ECO:0007669"/>
    <property type="project" value="UniProtKB-KW"/>
</dbReference>
<dbReference type="Proteomes" id="UP000831607">
    <property type="component" value="Chromosome"/>
</dbReference>
<keyword evidence="5" id="KW-0443">Lipid metabolism</keyword>
<evidence type="ECO:0000256" key="3">
    <source>
        <dbReference type="ARBA" id="ARBA00022679"/>
    </source>
</evidence>
<evidence type="ECO:0000313" key="7">
    <source>
        <dbReference type="Proteomes" id="UP000831607"/>
    </source>
</evidence>
<dbReference type="Pfam" id="PF02353">
    <property type="entry name" value="CMAS"/>
    <property type="match status" value="1"/>
</dbReference>
<evidence type="ECO:0000256" key="5">
    <source>
        <dbReference type="ARBA" id="ARBA00023098"/>
    </source>
</evidence>
<dbReference type="InterPro" id="IPR003333">
    <property type="entry name" value="CMAS"/>
</dbReference>
<keyword evidence="7" id="KW-1185">Reference proteome</keyword>
<accession>A0ABY4AJB7</accession>
<dbReference type="CDD" id="cd02440">
    <property type="entry name" value="AdoMet_MTases"/>
    <property type="match status" value="1"/>
</dbReference>
<dbReference type="InterPro" id="IPR050723">
    <property type="entry name" value="CFA/CMAS"/>
</dbReference>
<dbReference type="SUPFAM" id="SSF53335">
    <property type="entry name" value="S-adenosyl-L-methionine-dependent methyltransferases"/>
    <property type="match status" value="1"/>
</dbReference>
<dbReference type="PANTHER" id="PTHR43667">
    <property type="entry name" value="CYCLOPROPANE-FATTY-ACYL-PHOSPHOLIPID SYNTHASE"/>
    <property type="match status" value="1"/>
</dbReference>
<evidence type="ECO:0000256" key="1">
    <source>
        <dbReference type="ARBA" id="ARBA00010815"/>
    </source>
</evidence>